<dbReference type="STRING" id="405671.SAMN05421827_104117"/>
<name>A0A1G7SE44_9SPHI</name>
<evidence type="ECO:0000313" key="1">
    <source>
        <dbReference type="EMBL" id="SDG20480.1"/>
    </source>
</evidence>
<dbReference type="EMBL" id="FNCH01000004">
    <property type="protein sequence ID" value="SDG20480.1"/>
    <property type="molecule type" value="Genomic_DNA"/>
</dbReference>
<organism evidence="1 2">
    <name type="scientific">Pedobacter terrae</name>
    <dbReference type="NCBI Taxonomy" id="405671"/>
    <lineage>
        <taxon>Bacteria</taxon>
        <taxon>Pseudomonadati</taxon>
        <taxon>Bacteroidota</taxon>
        <taxon>Sphingobacteriia</taxon>
        <taxon>Sphingobacteriales</taxon>
        <taxon>Sphingobacteriaceae</taxon>
        <taxon>Pedobacter</taxon>
    </lineage>
</organism>
<gene>
    <name evidence="1" type="ORF">SAMN05421827_104117</name>
</gene>
<keyword evidence="2" id="KW-1185">Reference proteome</keyword>
<reference evidence="2" key="1">
    <citation type="submission" date="2016-10" db="EMBL/GenBank/DDBJ databases">
        <authorList>
            <person name="Varghese N."/>
            <person name="Submissions S."/>
        </authorList>
    </citation>
    <scope>NUCLEOTIDE SEQUENCE [LARGE SCALE GENOMIC DNA]</scope>
    <source>
        <strain evidence="2">DSM 17933</strain>
    </source>
</reference>
<dbReference type="AlphaFoldDB" id="A0A1G7SE44"/>
<protein>
    <submittedName>
        <fullName evidence="1">Uncharacterized protein</fullName>
    </submittedName>
</protein>
<evidence type="ECO:0000313" key="2">
    <source>
        <dbReference type="Proteomes" id="UP000199643"/>
    </source>
</evidence>
<sequence>MLNDVKQMLKIDVVFNKNGMDHPNDNVNVNNRIFLSDINASSVRIIQ</sequence>
<proteinExistence type="predicted"/>
<accession>A0A1G7SE44</accession>
<dbReference type="Proteomes" id="UP000199643">
    <property type="component" value="Unassembled WGS sequence"/>
</dbReference>